<dbReference type="AlphaFoldDB" id="A0A699XVD0"/>
<accession>A0A699XVD0</accession>
<name>A0A699XVD0_TANCI</name>
<dbReference type="EMBL" id="BKCJ011884561">
    <property type="protein sequence ID" value="GFD60921.1"/>
    <property type="molecule type" value="Genomic_DNA"/>
</dbReference>
<comment type="caution">
    <text evidence="2">The sequence shown here is derived from an EMBL/GenBank/DDBJ whole genome shotgun (WGS) entry which is preliminary data.</text>
</comment>
<protein>
    <submittedName>
        <fullName evidence="2">Uncharacterized protein</fullName>
    </submittedName>
</protein>
<feature type="non-terminal residue" evidence="2">
    <location>
        <position position="1"/>
    </location>
</feature>
<feature type="compositionally biased region" description="Polar residues" evidence="1">
    <location>
        <begin position="1"/>
        <end position="13"/>
    </location>
</feature>
<evidence type="ECO:0000256" key="1">
    <source>
        <dbReference type="SAM" id="MobiDB-lite"/>
    </source>
</evidence>
<evidence type="ECO:0000313" key="2">
    <source>
        <dbReference type="EMBL" id="GFD60921.1"/>
    </source>
</evidence>
<gene>
    <name evidence="2" type="ORF">Tci_932890</name>
</gene>
<reference evidence="2" key="1">
    <citation type="journal article" date="2019" name="Sci. Rep.">
        <title>Draft genome of Tanacetum cinerariifolium, the natural source of mosquito coil.</title>
        <authorList>
            <person name="Yamashiro T."/>
            <person name="Shiraishi A."/>
            <person name="Satake H."/>
            <person name="Nakayama K."/>
        </authorList>
    </citation>
    <scope>NUCLEOTIDE SEQUENCE</scope>
</reference>
<feature type="non-terminal residue" evidence="2">
    <location>
        <position position="79"/>
    </location>
</feature>
<feature type="region of interest" description="Disordered" evidence="1">
    <location>
        <begin position="1"/>
        <end position="79"/>
    </location>
</feature>
<organism evidence="2">
    <name type="scientific">Tanacetum cinerariifolium</name>
    <name type="common">Dalmatian daisy</name>
    <name type="synonym">Chrysanthemum cinerariifolium</name>
    <dbReference type="NCBI Taxonomy" id="118510"/>
    <lineage>
        <taxon>Eukaryota</taxon>
        <taxon>Viridiplantae</taxon>
        <taxon>Streptophyta</taxon>
        <taxon>Embryophyta</taxon>
        <taxon>Tracheophyta</taxon>
        <taxon>Spermatophyta</taxon>
        <taxon>Magnoliopsida</taxon>
        <taxon>eudicotyledons</taxon>
        <taxon>Gunneridae</taxon>
        <taxon>Pentapetalae</taxon>
        <taxon>asterids</taxon>
        <taxon>campanulids</taxon>
        <taxon>Asterales</taxon>
        <taxon>Asteraceae</taxon>
        <taxon>Asteroideae</taxon>
        <taxon>Anthemideae</taxon>
        <taxon>Anthemidinae</taxon>
        <taxon>Tanacetum</taxon>
    </lineage>
</organism>
<proteinExistence type="predicted"/>
<sequence length="79" mass="8594">PSSASGPGTSMASSRRRAKAWSTPRGDPCMPDEPLMAKTRRPRTPPLCLRANRHQHTRPPPMTRGRVPPEEAESGGSVH</sequence>